<keyword evidence="3" id="KW-1185">Reference proteome</keyword>
<proteinExistence type="predicted"/>
<evidence type="ECO:0000256" key="1">
    <source>
        <dbReference type="SAM" id="MobiDB-lite"/>
    </source>
</evidence>
<sequence length="91" mass="9894">MNETTLGPAKSPNRSRKGIDMTSKTPTPISRRAFLGTTAVGATASVALGTGSARPALAQETGDERTRGRYQATEHVETYYRTNRYYPRGTN</sequence>
<evidence type="ECO:0000313" key="3">
    <source>
        <dbReference type="Proteomes" id="UP001337723"/>
    </source>
</evidence>
<name>A0AA48HI82_9RHOB</name>
<dbReference type="Proteomes" id="UP001337723">
    <property type="component" value="Chromosome"/>
</dbReference>
<evidence type="ECO:0000313" key="2">
    <source>
        <dbReference type="EMBL" id="BDW84666.1"/>
    </source>
</evidence>
<accession>A0AA48HI82</accession>
<protein>
    <submittedName>
        <fullName evidence="2">Uncharacterized protein</fullName>
    </submittedName>
</protein>
<dbReference type="AlphaFoldDB" id="A0AA48HI82"/>
<dbReference type="PROSITE" id="PS51318">
    <property type="entry name" value="TAT"/>
    <property type="match status" value="1"/>
</dbReference>
<dbReference type="EMBL" id="AP027266">
    <property type="protein sequence ID" value="BDW84666.1"/>
    <property type="molecule type" value="Genomic_DNA"/>
</dbReference>
<feature type="region of interest" description="Disordered" evidence="1">
    <location>
        <begin position="1"/>
        <end position="28"/>
    </location>
</feature>
<gene>
    <name evidence="2" type="ORF">MACH21_08430</name>
</gene>
<organism evidence="2 3">
    <name type="scientific">Roseicyclus marinus</name>
    <dbReference type="NCBI Taxonomy" id="2161673"/>
    <lineage>
        <taxon>Bacteria</taxon>
        <taxon>Pseudomonadati</taxon>
        <taxon>Pseudomonadota</taxon>
        <taxon>Alphaproteobacteria</taxon>
        <taxon>Rhodobacterales</taxon>
        <taxon>Roseobacteraceae</taxon>
        <taxon>Roseicyclus</taxon>
    </lineage>
</organism>
<reference evidence="2 3" key="1">
    <citation type="submission" date="2023-01" db="EMBL/GenBank/DDBJ databases">
        <title>Complete genome sequence of Roseicyclus marinus strain Dej080120_10.</title>
        <authorList>
            <person name="Ueki S."/>
            <person name="Maruyama F."/>
        </authorList>
    </citation>
    <scope>NUCLEOTIDE SEQUENCE [LARGE SCALE GENOMIC DNA]</scope>
    <source>
        <strain evidence="2 3">Dej080120_10</strain>
    </source>
</reference>
<dbReference type="InterPro" id="IPR006311">
    <property type="entry name" value="TAT_signal"/>
</dbReference>
<dbReference type="KEGG" id="rmai:MACH21_08430"/>